<dbReference type="InterPro" id="IPR051334">
    <property type="entry name" value="SRPK"/>
</dbReference>
<proteinExistence type="predicted"/>
<dbReference type="GO" id="GO:0005634">
    <property type="term" value="C:nucleus"/>
    <property type="evidence" value="ECO:0007669"/>
    <property type="project" value="TreeGrafter"/>
</dbReference>
<dbReference type="GO" id="GO:0050684">
    <property type="term" value="P:regulation of mRNA processing"/>
    <property type="evidence" value="ECO:0007669"/>
    <property type="project" value="TreeGrafter"/>
</dbReference>
<dbReference type="STRING" id="1447875.A0A2B7XZI6"/>
<keyword evidence="3" id="KW-0808">Transferase</keyword>
<evidence type="ECO:0000256" key="5">
    <source>
        <dbReference type="ARBA" id="ARBA00022777"/>
    </source>
</evidence>
<keyword evidence="2 11" id="KW-0723">Serine/threonine-protein kinase</keyword>
<dbReference type="Proteomes" id="UP000223968">
    <property type="component" value="Unassembled WGS sequence"/>
</dbReference>
<evidence type="ECO:0000256" key="2">
    <source>
        <dbReference type="ARBA" id="ARBA00022527"/>
    </source>
</evidence>
<evidence type="ECO:0000256" key="7">
    <source>
        <dbReference type="ARBA" id="ARBA00047899"/>
    </source>
</evidence>
<keyword evidence="5 11" id="KW-0418">Kinase</keyword>
<comment type="catalytic activity">
    <reaction evidence="7">
        <text>L-threonyl-[protein] + ATP = O-phospho-L-threonyl-[protein] + ADP + H(+)</text>
        <dbReference type="Rhea" id="RHEA:46608"/>
        <dbReference type="Rhea" id="RHEA-COMP:11060"/>
        <dbReference type="Rhea" id="RHEA-COMP:11605"/>
        <dbReference type="ChEBI" id="CHEBI:15378"/>
        <dbReference type="ChEBI" id="CHEBI:30013"/>
        <dbReference type="ChEBI" id="CHEBI:30616"/>
        <dbReference type="ChEBI" id="CHEBI:61977"/>
        <dbReference type="ChEBI" id="CHEBI:456216"/>
        <dbReference type="EC" id="2.7.11.1"/>
    </reaction>
</comment>
<keyword evidence="4 9" id="KW-0547">Nucleotide-binding</keyword>
<dbReference type="SUPFAM" id="SSF56112">
    <property type="entry name" value="Protein kinase-like (PK-like)"/>
    <property type="match status" value="1"/>
</dbReference>
<evidence type="ECO:0000256" key="3">
    <source>
        <dbReference type="ARBA" id="ARBA00022679"/>
    </source>
</evidence>
<name>A0A2B7XZI6_9EURO</name>
<evidence type="ECO:0000313" key="11">
    <source>
        <dbReference type="EMBL" id="PGH14191.1"/>
    </source>
</evidence>
<evidence type="ECO:0000256" key="1">
    <source>
        <dbReference type="ARBA" id="ARBA00012513"/>
    </source>
</evidence>
<dbReference type="GO" id="GO:0000245">
    <property type="term" value="P:spliceosomal complex assembly"/>
    <property type="evidence" value="ECO:0007669"/>
    <property type="project" value="TreeGrafter"/>
</dbReference>
<dbReference type="SMART" id="SM00220">
    <property type="entry name" value="S_TKc"/>
    <property type="match status" value="1"/>
</dbReference>
<organism evidence="11 12">
    <name type="scientific">Helicocarpus griseus UAMH5409</name>
    <dbReference type="NCBI Taxonomy" id="1447875"/>
    <lineage>
        <taxon>Eukaryota</taxon>
        <taxon>Fungi</taxon>
        <taxon>Dikarya</taxon>
        <taxon>Ascomycota</taxon>
        <taxon>Pezizomycotina</taxon>
        <taxon>Eurotiomycetes</taxon>
        <taxon>Eurotiomycetidae</taxon>
        <taxon>Onygenales</taxon>
        <taxon>Ajellomycetaceae</taxon>
        <taxon>Helicocarpus</taxon>
    </lineage>
</organism>
<dbReference type="PROSITE" id="PS00107">
    <property type="entry name" value="PROTEIN_KINASE_ATP"/>
    <property type="match status" value="1"/>
</dbReference>
<evidence type="ECO:0000256" key="8">
    <source>
        <dbReference type="ARBA" id="ARBA00048679"/>
    </source>
</evidence>
<dbReference type="GO" id="GO:0005524">
    <property type="term" value="F:ATP binding"/>
    <property type="evidence" value="ECO:0007669"/>
    <property type="project" value="UniProtKB-UniRule"/>
</dbReference>
<sequence>MRKLYPFTPSLLPPGKRLHTLLSPLYKRLFTGSSSSTTSSTRKPPNIQYLPLESVENLDRYRAGGYHPLSIGDSLHNNRYRIVHKLGYGAYSTTWLARDQQHHLGGRYVAMKIAVAGNGDCADDEFVVHGPNGVYRCLVTLPGRMSLVDAKEPPVTMFRPRVARAIAAQLIDRGVAFLHCSGVVHAAIYVHTRSSFGKHPVLFRLPESLDNLTSSQLYSKHGPPDSTPVTRLDGQPIHSKSVPSHGIMPVWLGEKAKRTPLSEARIFLTDFGEAYLPSVTPRHHSNTADPWVPPEVYFCPQEPLSFPADMWALACSVWSIITQRPLFEAWNPSTDIMIKEHVDVLGKLPGEWWEKCEARRQWFSEDGVRYDGDVGRPFADRFEYSVQGPLQEAGMEAVGEEEKAALFDMLRGMLRFRPERRLSAEEVLGCEWVVKWALPDLGRMELEGQS</sequence>
<dbReference type="EMBL" id="PDNB01000037">
    <property type="protein sequence ID" value="PGH14191.1"/>
    <property type="molecule type" value="Genomic_DNA"/>
</dbReference>
<dbReference type="Gene3D" id="1.10.510.10">
    <property type="entry name" value="Transferase(Phosphotransferase) domain 1"/>
    <property type="match status" value="1"/>
</dbReference>
<dbReference type="PANTHER" id="PTHR47634:SF9">
    <property type="entry name" value="PROTEIN KINASE DOMAIN-CONTAINING PROTEIN-RELATED"/>
    <property type="match status" value="1"/>
</dbReference>
<gene>
    <name evidence="11" type="ORF">AJ79_03164</name>
</gene>
<dbReference type="Gene3D" id="3.30.200.20">
    <property type="entry name" value="Phosphorylase Kinase, domain 1"/>
    <property type="match status" value="2"/>
</dbReference>
<evidence type="ECO:0000313" key="12">
    <source>
        <dbReference type="Proteomes" id="UP000223968"/>
    </source>
</evidence>
<protein>
    <recommendedName>
        <fullName evidence="1">non-specific serine/threonine protein kinase</fullName>
        <ecNumber evidence="1">2.7.11.1</ecNumber>
    </recommendedName>
</protein>
<reference evidence="11 12" key="1">
    <citation type="submission" date="2017-10" db="EMBL/GenBank/DDBJ databases">
        <title>Comparative genomics in systemic dimorphic fungi from Ajellomycetaceae.</title>
        <authorList>
            <person name="Munoz J.F."/>
            <person name="Mcewen J.G."/>
            <person name="Clay O.K."/>
            <person name="Cuomo C.A."/>
        </authorList>
    </citation>
    <scope>NUCLEOTIDE SEQUENCE [LARGE SCALE GENOMIC DNA]</scope>
    <source>
        <strain evidence="11 12">UAMH5409</strain>
    </source>
</reference>
<dbReference type="InterPro" id="IPR017441">
    <property type="entry name" value="Protein_kinase_ATP_BS"/>
</dbReference>
<dbReference type="AlphaFoldDB" id="A0A2B7XZI6"/>
<dbReference type="PANTHER" id="PTHR47634">
    <property type="entry name" value="PROTEIN KINASE DOMAIN-CONTAINING PROTEIN-RELATED"/>
    <property type="match status" value="1"/>
</dbReference>
<evidence type="ECO:0000256" key="4">
    <source>
        <dbReference type="ARBA" id="ARBA00022741"/>
    </source>
</evidence>
<dbReference type="PROSITE" id="PS50011">
    <property type="entry name" value="PROTEIN_KINASE_DOM"/>
    <property type="match status" value="1"/>
</dbReference>
<dbReference type="EC" id="2.7.11.1" evidence="1"/>
<accession>A0A2B7XZI6</accession>
<comment type="catalytic activity">
    <reaction evidence="8">
        <text>L-seryl-[protein] + ATP = O-phospho-L-seryl-[protein] + ADP + H(+)</text>
        <dbReference type="Rhea" id="RHEA:17989"/>
        <dbReference type="Rhea" id="RHEA-COMP:9863"/>
        <dbReference type="Rhea" id="RHEA-COMP:11604"/>
        <dbReference type="ChEBI" id="CHEBI:15378"/>
        <dbReference type="ChEBI" id="CHEBI:29999"/>
        <dbReference type="ChEBI" id="CHEBI:30616"/>
        <dbReference type="ChEBI" id="CHEBI:83421"/>
        <dbReference type="ChEBI" id="CHEBI:456216"/>
        <dbReference type="EC" id="2.7.11.1"/>
    </reaction>
</comment>
<dbReference type="Pfam" id="PF00069">
    <property type="entry name" value="Pkinase"/>
    <property type="match status" value="1"/>
</dbReference>
<comment type="caution">
    <text evidence="11">The sequence shown here is derived from an EMBL/GenBank/DDBJ whole genome shotgun (WGS) entry which is preliminary data.</text>
</comment>
<evidence type="ECO:0000256" key="9">
    <source>
        <dbReference type="PROSITE-ProRule" id="PRU10141"/>
    </source>
</evidence>
<dbReference type="InterPro" id="IPR000719">
    <property type="entry name" value="Prot_kinase_dom"/>
</dbReference>
<keyword evidence="12" id="KW-1185">Reference proteome</keyword>
<keyword evidence="6 9" id="KW-0067">ATP-binding</keyword>
<evidence type="ECO:0000259" key="10">
    <source>
        <dbReference type="PROSITE" id="PS50011"/>
    </source>
</evidence>
<feature type="domain" description="Protein kinase" evidence="10">
    <location>
        <begin position="80"/>
        <end position="433"/>
    </location>
</feature>
<evidence type="ECO:0000256" key="6">
    <source>
        <dbReference type="ARBA" id="ARBA00022840"/>
    </source>
</evidence>
<dbReference type="GO" id="GO:0005737">
    <property type="term" value="C:cytoplasm"/>
    <property type="evidence" value="ECO:0007669"/>
    <property type="project" value="TreeGrafter"/>
</dbReference>
<dbReference type="OrthoDB" id="5979581at2759"/>
<dbReference type="InterPro" id="IPR011009">
    <property type="entry name" value="Kinase-like_dom_sf"/>
</dbReference>
<dbReference type="GO" id="GO:0004674">
    <property type="term" value="F:protein serine/threonine kinase activity"/>
    <property type="evidence" value="ECO:0007669"/>
    <property type="project" value="UniProtKB-KW"/>
</dbReference>
<feature type="binding site" evidence="9">
    <location>
        <position position="112"/>
    </location>
    <ligand>
        <name>ATP</name>
        <dbReference type="ChEBI" id="CHEBI:30616"/>
    </ligand>
</feature>